<dbReference type="NCBIfam" id="NF004650">
    <property type="entry name" value="PRK05994.1"/>
    <property type="match status" value="1"/>
</dbReference>
<reference evidence="8 9" key="1">
    <citation type="submission" date="2020-08" db="EMBL/GenBank/DDBJ databases">
        <title>Genomic Encyclopedia of Type Strains, Phase IV (KMG-IV): sequencing the most valuable type-strain genomes for metagenomic binning, comparative biology and taxonomic classification.</title>
        <authorList>
            <person name="Goeker M."/>
        </authorList>
    </citation>
    <scope>NUCLEOTIDE SEQUENCE [LARGE SCALE GENOMIC DNA]</scope>
    <source>
        <strain evidence="8 9">DSM 5895</strain>
    </source>
</reference>
<dbReference type="PANTHER" id="PTHR43797:SF2">
    <property type="entry name" value="HOMOCYSTEINE_CYSTEINE SYNTHASE"/>
    <property type="match status" value="1"/>
</dbReference>
<dbReference type="InterPro" id="IPR015421">
    <property type="entry name" value="PyrdxlP-dep_Trfase_major"/>
</dbReference>
<comment type="similarity">
    <text evidence="2 6">Belongs to the trans-sulfuration enzymes family.</text>
</comment>
<dbReference type="GO" id="GO:0019346">
    <property type="term" value="P:transsulfuration"/>
    <property type="evidence" value="ECO:0007669"/>
    <property type="project" value="InterPro"/>
</dbReference>
<dbReference type="CDD" id="cd00614">
    <property type="entry name" value="CGS_like"/>
    <property type="match status" value="1"/>
</dbReference>
<dbReference type="EC" id="2.5.1.49" evidence="8"/>
<dbReference type="InterPro" id="IPR000277">
    <property type="entry name" value="Cys/Met-Metab_PyrdxlP-dep_enz"/>
</dbReference>
<evidence type="ECO:0000313" key="8">
    <source>
        <dbReference type="EMBL" id="MBB3772866.1"/>
    </source>
</evidence>
<evidence type="ECO:0000256" key="7">
    <source>
        <dbReference type="SAM" id="MobiDB-lite"/>
    </source>
</evidence>
<dbReference type="GO" id="GO:0030170">
    <property type="term" value="F:pyridoxal phosphate binding"/>
    <property type="evidence" value="ECO:0007669"/>
    <property type="project" value="InterPro"/>
</dbReference>
<keyword evidence="8" id="KW-0456">Lyase</keyword>
<gene>
    <name evidence="8" type="ORF">FHS55_003491</name>
</gene>
<evidence type="ECO:0000256" key="3">
    <source>
        <dbReference type="ARBA" id="ARBA00022679"/>
    </source>
</evidence>
<dbReference type="Pfam" id="PF01053">
    <property type="entry name" value="Cys_Met_Meta_PP"/>
    <property type="match status" value="1"/>
</dbReference>
<dbReference type="GO" id="GO:0003961">
    <property type="term" value="F:O-acetylhomoserine aminocarboxypropyltransferase activity"/>
    <property type="evidence" value="ECO:0007669"/>
    <property type="project" value="UniProtKB-EC"/>
</dbReference>
<dbReference type="PROSITE" id="PS00868">
    <property type="entry name" value="CYS_MET_METAB_PP"/>
    <property type="match status" value="1"/>
</dbReference>
<evidence type="ECO:0000313" key="9">
    <source>
        <dbReference type="Proteomes" id="UP000533469"/>
    </source>
</evidence>
<dbReference type="EMBL" id="JACICD010000007">
    <property type="protein sequence ID" value="MBB3772866.1"/>
    <property type="molecule type" value="Genomic_DNA"/>
</dbReference>
<dbReference type="PIRSF" id="PIRSF001434">
    <property type="entry name" value="CGS"/>
    <property type="match status" value="1"/>
</dbReference>
<evidence type="ECO:0000256" key="2">
    <source>
        <dbReference type="ARBA" id="ARBA00009077"/>
    </source>
</evidence>
<dbReference type="InterPro" id="IPR015422">
    <property type="entry name" value="PyrdxlP-dep_Trfase_small"/>
</dbReference>
<dbReference type="Gene3D" id="3.40.640.10">
    <property type="entry name" value="Type I PLP-dependent aspartate aminotransferase-like (Major domain)"/>
    <property type="match status" value="1"/>
</dbReference>
<comment type="cofactor">
    <cofactor evidence="1 6">
        <name>pyridoxal 5'-phosphate</name>
        <dbReference type="ChEBI" id="CHEBI:597326"/>
    </cofactor>
</comment>
<dbReference type="GO" id="GO:0006535">
    <property type="term" value="P:cysteine biosynthetic process from serine"/>
    <property type="evidence" value="ECO:0007669"/>
    <property type="project" value="TreeGrafter"/>
</dbReference>
<dbReference type="FunFam" id="3.40.640.10:FF:000035">
    <property type="entry name" value="O-succinylhomoserine sulfhydrylase"/>
    <property type="match status" value="1"/>
</dbReference>
<dbReference type="GO" id="GO:0016829">
    <property type="term" value="F:lyase activity"/>
    <property type="evidence" value="ECO:0007669"/>
    <property type="project" value="UniProtKB-KW"/>
</dbReference>
<organism evidence="8 9">
    <name type="scientific">Ancylobacter tetraedralis</name>
    <dbReference type="NCBI Taxonomy" id="217068"/>
    <lineage>
        <taxon>Bacteria</taxon>
        <taxon>Pseudomonadati</taxon>
        <taxon>Pseudomonadota</taxon>
        <taxon>Alphaproteobacteria</taxon>
        <taxon>Hyphomicrobiales</taxon>
        <taxon>Xanthobacteraceae</taxon>
        <taxon>Ancylobacter</taxon>
    </lineage>
</organism>
<sequence>MTDTPASDPASPGFATLSVHAGAQPDPTTKARATPIYQTTSFVFDDVDHAAALFGLKAFGNIYTRIGNPTNAVLEERVAALEGGTAALAVASGHAAQLLVFQTLLMPGDEFVAARKLYGGSINQFNHAFKSFGWNVVWADSDDVASFERAISPKTKAIFVESIANPGGIITDIAAIAKIARRAGVPLIVDNTLATPYLIRPFEHGADIIVHSATKFLGGHGNSIGGIIVDGGSFNWMREGRYPFLSQPRPEYEGIVIGETFGNFAFAIAARVLGLRDLGPALSPFNAFLILTGIETLPLRIQKHCDNALAVAKFLTDHPKVEWVSYPGLAGDRYYNLAQRYTPKGAGGVFTFGLKGGYEAGVALVSHVKLFSHLANIGDTRSLIIHPASTTHRQLADEQKTLAGAGPDVVRLSVGIEDAADIIADLEQALRHA</sequence>
<dbReference type="PANTHER" id="PTHR43797">
    <property type="entry name" value="HOMOCYSTEINE/CYSTEINE SYNTHASE"/>
    <property type="match status" value="1"/>
</dbReference>
<keyword evidence="9" id="KW-1185">Reference proteome</keyword>
<dbReference type="NCBIfam" id="TIGR01326">
    <property type="entry name" value="OAH_OAS_sulfhy"/>
    <property type="match status" value="1"/>
</dbReference>
<dbReference type="InterPro" id="IPR054542">
    <property type="entry name" value="Cys_met_metab_PP"/>
</dbReference>
<dbReference type="GO" id="GO:0004124">
    <property type="term" value="F:cysteine synthase activity"/>
    <property type="evidence" value="ECO:0007669"/>
    <property type="project" value="TreeGrafter"/>
</dbReference>
<dbReference type="GO" id="GO:0005737">
    <property type="term" value="C:cytoplasm"/>
    <property type="evidence" value="ECO:0007669"/>
    <property type="project" value="TreeGrafter"/>
</dbReference>
<evidence type="ECO:0000256" key="5">
    <source>
        <dbReference type="PIRSR" id="PIRSR001434-2"/>
    </source>
</evidence>
<proteinExistence type="inferred from homology"/>
<dbReference type="GO" id="GO:0071269">
    <property type="term" value="P:L-homocysteine biosynthetic process"/>
    <property type="evidence" value="ECO:0007669"/>
    <property type="project" value="TreeGrafter"/>
</dbReference>
<protein>
    <submittedName>
        <fullName evidence="8">O-acetylhomoserine (Thiol)-lyase</fullName>
        <ecNumber evidence="8">2.5.1.49</ecNumber>
    </submittedName>
</protein>
<dbReference type="InterPro" id="IPR006235">
    <property type="entry name" value="OAc-hSer/O-AcSer_sulfhydrylase"/>
</dbReference>
<name>A0A839ZDX5_9HYPH</name>
<dbReference type="InterPro" id="IPR015424">
    <property type="entry name" value="PyrdxlP-dep_Trfase"/>
</dbReference>
<dbReference type="SUPFAM" id="SSF53383">
    <property type="entry name" value="PLP-dependent transferases"/>
    <property type="match status" value="1"/>
</dbReference>
<dbReference type="Proteomes" id="UP000533469">
    <property type="component" value="Unassembled WGS sequence"/>
</dbReference>
<evidence type="ECO:0000256" key="6">
    <source>
        <dbReference type="RuleBase" id="RU362118"/>
    </source>
</evidence>
<dbReference type="Gene3D" id="3.90.1150.10">
    <property type="entry name" value="Aspartate Aminotransferase, domain 1"/>
    <property type="match status" value="1"/>
</dbReference>
<keyword evidence="3 8" id="KW-0808">Transferase</keyword>
<dbReference type="RefSeq" id="WP_183191030.1">
    <property type="nucleotide sequence ID" value="NZ_JACICD010000007.1"/>
</dbReference>
<evidence type="ECO:0000256" key="4">
    <source>
        <dbReference type="ARBA" id="ARBA00022898"/>
    </source>
</evidence>
<dbReference type="AlphaFoldDB" id="A0A839ZDX5"/>
<feature type="region of interest" description="Disordered" evidence="7">
    <location>
        <begin position="1"/>
        <end position="31"/>
    </location>
</feature>
<keyword evidence="4 5" id="KW-0663">Pyridoxal phosphate</keyword>
<evidence type="ECO:0000256" key="1">
    <source>
        <dbReference type="ARBA" id="ARBA00001933"/>
    </source>
</evidence>
<comment type="caution">
    <text evidence="8">The sequence shown here is derived from an EMBL/GenBank/DDBJ whole genome shotgun (WGS) entry which is preliminary data.</text>
</comment>
<feature type="modified residue" description="N6-(pyridoxal phosphate)lysine" evidence="5">
    <location>
        <position position="215"/>
    </location>
</feature>
<accession>A0A839ZDX5</accession>